<sequence length="211" mass="23857">MKNLKKILILIPAILLLALGILWGLYKYIGASTKALIYDEIEMVPTSSTVIVLGASVFSDGKLSPILKDRIDAGFELFQQNKAKQFLLSGDHKTDDYNEVDAMSNYLIEKGVPKDKILLDHAGYDTYDSMYRSKAVFNISDAIVVTQEFHLPRTLFIAQNLDLNYTGYIAKTRTYKPSNQLLFREKLANLKAVWEIIIDQGPTTLKNPYND</sequence>
<dbReference type="PANTHER" id="PTHR30336">
    <property type="entry name" value="INNER MEMBRANE PROTEIN, PROBABLE PERMEASE"/>
    <property type="match status" value="1"/>
</dbReference>
<keyword evidence="4" id="KW-1185">Reference proteome</keyword>
<dbReference type="InterPro" id="IPR003848">
    <property type="entry name" value="DUF218"/>
</dbReference>
<keyword evidence="1" id="KW-0812">Transmembrane</keyword>
<dbReference type="HOGENOM" id="CLU_051474_0_1_10"/>
<dbReference type="CDD" id="cd06259">
    <property type="entry name" value="YdcF-like"/>
    <property type="match status" value="1"/>
</dbReference>
<protein>
    <recommendedName>
        <fullName evidence="2">DUF218 domain-containing protein</fullName>
    </recommendedName>
</protein>
<gene>
    <name evidence="3" type="ORF">Gilli_3232</name>
</gene>
<dbReference type="AlphaFoldDB" id="H2BUG1"/>
<dbReference type="Proteomes" id="UP000003844">
    <property type="component" value="Unassembled WGS sequence"/>
</dbReference>
<dbReference type="eggNOG" id="COG2949">
    <property type="taxonomic scope" value="Bacteria"/>
</dbReference>
<accession>H2BUG1</accession>
<evidence type="ECO:0000259" key="2">
    <source>
        <dbReference type="Pfam" id="PF02698"/>
    </source>
</evidence>
<evidence type="ECO:0000256" key="1">
    <source>
        <dbReference type="SAM" id="Phobius"/>
    </source>
</evidence>
<feature type="domain" description="DUF218" evidence="2">
    <location>
        <begin position="49"/>
        <end position="183"/>
    </location>
</feature>
<organism evidence="3 4">
    <name type="scientific">Gillisia limnaea (strain DSM 15749 / LMG 21470 / R-8282)</name>
    <dbReference type="NCBI Taxonomy" id="865937"/>
    <lineage>
        <taxon>Bacteria</taxon>
        <taxon>Pseudomonadati</taxon>
        <taxon>Bacteroidota</taxon>
        <taxon>Flavobacteriia</taxon>
        <taxon>Flavobacteriales</taxon>
        <taxon>Flavobacteriaceae</taxon>
        <taxon>Gillisia</taxon>
    </lineage>
</organism>
<evidence type="ECO:0000313" key="3">
    <source>
        <dbReference type="EMBL" id="EHQ03839.1"/>
    </source>
</evidence>
<dbReference type="InterPro" id="IPR014729">
    <property type="entry name" value="Rossmann-like_a/b/a_fold"/>
</dbReference>
<dbReference type="EMBL" id="JH594606">
    <property type="protein sequence ID" value="EHQ03839.1"/>
    <property type="molecule type" value="Genomic_DNA"/>
</dbReference>
<feature type="transmembrane region" description="Helical" evidence="1">
    <location>
        <begin position="7"/>
        <end position="26"/>
    </location>
</feature>
<dbReference type="OrthoDB" id="9782395at2"/>
<dbReference type="STRING" id="865937.Gilli_3232"/>
<name>H2BUG1_GILLR</name>
<dbReference type="InterPro" id="IPR051599">
    <property type="entry name" value="Cell_Envelope_Assoc"/>
</dbReference>
<keyword evidence="1" id="KW-0472">Membrane</keyword>
<dbReference type="PANTHER" id="PTHR30336:SF6">
    <property type="entry name" value="INTEGRAL MEMBRANE PROTEIN"/>
    <property type="match status" value="1"/>
</dbReference>
<proteinExistence type="predicted"/>
<dbReference type="GO" id="GO:0005886">
    <property type="term" value="C:plasma membrane"/>
    <property type="evidence" value="ECO:0007669"/>
    <property type="project" value="TreeGrafter"/>
</dbReference>
<keyword evidence="1" id="KW-1133">Transmembrane helix</keyword>
<dbReference type="RefSeq" id="WP_006990145.1">
    <property type="nucleotide sequence ID" value="NZ_JH594606.1"/>
</dbReference>
<evidence type="ECO:0000313" key="4">
    <source>
        <dbReference type="Proteomes" id="UP000003844"/>
    </source>
</evidence>
<reference evidence="4" key="1">
    <citation type="journal article" date="2012" name="Stand. Genomic Sci.">
        <title>Genome sequence of the Antarctic rhodopsins-containing flavobacterium Gillisia limnaea type strain (R-8282(T)).</title>
        <authorList>
            <person name="Riedel T."/>
            <person name="Held B."/>
            <person name="Nolan M."/>
            <person name="Lucas S."/>
            <person name="Lapidus A."/>
            <person name="Tice H."/>
            <person name="Del Rio T.G."/>
            <person name="Cheng J.F."/>
            <person name="Han C."/>
            <person name="Tapia R."/>
            <person name="Goodwin L.A."/>
            <person name="Pitluck S."/>
            <person name="Liolios K."/>
            <person name="Mavromatis K."/>
            <person name="Pagani I."/>
            <person name="Ivanova N."/>
            <person name="Mikhailova N."/>
            <person name="Pati A."/>
            <person name="Chen A."/>
            <person name="Palaniappan K."/>
            <person name="Land M."/>
            <person name="Rohde M."/>
            <person name="Tindall B.J."/>
            <person name="Detter J.C."/>
            <person name="Goker M."/>
            <person name="Bristow J."/>
            <person name="Eisen J.A."/>
            <person name="Markowitz V."/>
            <person name="Hugenholtz P."/>
            <person name="Kyrpides N.C."/>
            <person name="Klenk H.P."/>
            <person name="Woyke T."/>
        </authorList>
    </citation>
    <scope>NUCLEOTIDE SEQUENCE [LARGE SCALE GENOMIC DNA]</scope>
    <source>
        <strain evidence="4">DSM 15749 / LMG 21470 / R-8282</strain>
    </source>
</reference>
<dbReference type="Gene3D" id="3.40.50.620">
    <property type="entry name" value="HUPs"/>
    <property type="match status" value="1"/>
</dbReference>
<dbReference type="Pfam" id="PF02698">
    <property type="entry name" value="DUF218"/>
    <property type="match status" value="1"/>
</dbReference>